<organism evidence="17 18">
    <name type="scientific">Candidatus Faecivivens stercoripullorum</name>
    <dbReference type="NCBI Taxonomy" id="2840805"/>
    <lineage>
        <taxon>Bacteria</taxon>
        <taxon>Bacillati</taxon>
        <taxon>Bacillota</taxon>
        <taxon>Clostridia</taxon>
        <taxon>Eubacteriales</taxon>
        <taxon>Oscillospiraceae</taxon>
        <taxon>Oscillospiraceae incertae sedis</taxon>
        <taxon>Candidatus Faecivivens</taxon>
    </lineage>
</organism>
<dbReference type="GO" id="GO:0003677">
    <property type="term" value="F:DNA binding"/>
    <property type="evidence" value="ECO:0007669"/>
    <property type="project" value="UniProtKB-KW"/>
</dbReference>
<dbReference type="GO" id="GO:0033202">
    <property type="term" value="C:DNA helicase complex"/>
    <property type="evidence" value="ECO:0007669"/>
    <property type="project" value="TreeGrafter"/>
</dbReference>
<protein>
    <recommendedName>
        <fullName evidence="12">DNA 3'-5' helicase</fullName>
        <ecNumber evidence="12">5.6.2.4</ecNumber>
    </recommendedName>
</protein>
<accession>A0A9D1H8N4</accession>
<evidence type="ECO:0000259" key="15">
    <source>
        <dbReference type="PROSITE" id="PS51198"/>
    </source>
</evidence>
<dbReference type="InterPro" id="IPR027417">
    <property type="entry name" value="P-loop_NTPase"/>
</dbReference>
<dbReference type="PROSITE" id="PS51217">
    <property type="entry name" value="UVRD_HELICASE_CTER"/>
    <property type="match status" value="1"/>
</dbReference>
<dbReference type="InterPro" id="IPR014152">
    <property type="entry name" value="AddA"/>
</dbReference>
<feature type="domain" description="UvrD-like helicase C-terminal" evidence="16">
    <location>
        <begin position="505"/>
        <end position="797"/>
    </location>
</feature>
<dbReference type="NCBIfam" id="TIGR02785">
    <property type="entry name" value="addA_Gpos"/>
    <property type="match status" value="1"/>
</dbReference>
<comment type="catalytic activity">
    <reaction evidence="13">
        <text>ATP + H2O = ADP + phosphate + H(+)</text>
        <dbReference type="Rhea" id="RHEA:13065"/>
        <dbReference type="ChEBI" id="CHEBI:15377"/>
        <dbReference type="ChEBI" id="CHEBI:15378"/>
        <dbReference type="ChEBI" id="CHEBI:30616"/>
        <dbReference type="ChEBI" id="CHEBI:43474"/>
        <dbReference type="ChEBI" id="CHEBI:456216"/>
        <dbReference type="EC" id="5.6.2.4"/>
    </reaction>
</comment>
<dbReference type="InterPro" id="IPR011335">
    <property type="entry name" value="Restrct_endonuc-II-like"/>
</dbReference>
<dbReference type="AlphaFoldDB" id="A0A9D1H8N4"/>
<dbReference type="InterPro" id="IPR038726">
    <property type="entry name" value="PDDEXK_AddAB-type"/>
</dbReference>
<feature type="binding site" evidence="14">
    <location>
        <begin position="23"/>
        <end position="30"/>
    </location>
    <ligand>
        <name>ATP</name>
        <dbReference type="ChEBI" id="CHEBI:30616"/>
    </ligand>
</feature>
<dbReference type="EC" id="5.6.2.4" evidence="12"/>
<evidence type="ECO:0000256" key="1">
    <source>
        <dbReference type="ARBA" id="ARBA00022722"/>
    </source>
</evidence>
<dbReference type="InterPro" id="IPR014017">
    <property type="entry name" value="DNA_helicase_UvrD-like_C"/>
</dbReference>
<keyword evidence="9" id="KW-0234">DNA repair</keyword>
<keyword evidence="1" id="KW-0540">Nuclease</keyword>
<evidence type="ECO:0000256" key="14">
    <source>
        <dbReference type="PROSITE-ProRule" id="PRU00560"/>
    </source>
</evidence>
<reference evidence="17" key="2">
    <citation type="journal article" date="2021" name="PeerJ">
        <title>Extensive microbial diversity within the chicken gut microbiome revealed by metagenomics and culture.</title>
        <authorList>
            <person name="Gilroy R."/>
            <person name="Ravi A."/>
            <person name="Getino M."/>
            <person name="Pursley I."/>
            <person name="Horton D.L."/>
            <person name="Alikhan N.F."/>
            <person name="Baker D."/>
            <person name="Gharbi K."/>
            <person name="Hall N."/>
            <person name="Watson M."/>
            <person name="Adriaenssens E.M."/>
            <person name="Foster-Nyarko E."/>
            <person name="Jarju S."/>
            <person name="Secka A."/>
            <person name="Antonio M."/>
            <person name="Oren A."/>
            <person name="Chaudhuri R.R."/>
            <person name="La Ragione R."/>
            <person name="Hildebrand F."/>
            <person name="Pallen M.J."/>
        </authorList>
    </citation>
    <scope>NUCLEOTIDE SEQUENCE</scope>
    <source>
        <strain evidence="17">ChiBcec7-5410</strain>
    </source>
</reference>
<dbReference type="GO" id="GO:0005829">
    <property type="term" value="C:cytosol"/>
    <property type="evidence" value="ECO:0007669"/>
    <property type="project" value="TreeGrafter"/>
</dbReference>
<evidence type="ECO:0000256" key="9">
    <source>
        <dbReference type="ARBA" id="ARBA00023204"/>
    </source>
</evidence>
<comment type="catalytic activity">
    <reaction evidence="11">
        <text>Couples ATP hydrolysis with the unwinding of duplex DNA by translocating in the 3'-5' direction.</text>
        <dbReference type="EC" id="5.6.2.4"/>
    </reaction>
</comment>
<dbReference type="GO" id="GO:0004527">
    <property type="term" value="F:exonuclease activity"/>
    <property type="evidence" value="ECO:0007669"/>
    <property type="project" value="UniProtKB-KW"/>
</dbReference>
<dbReference type="SUPFAM" id="SSF52540">
    <property type="entry name" value="P-loop containing nucleoside triphosphate hydrolases"/>
    <property type="match status" value="1"/>
</dbReference>
<evidence type="ECO:0000259" key="16">
    <source>
        <dbReference type="PROSITE" id="PS51217"/>
    </source>
</evidence>
<evidence type="ECO:0000256" key="2">
    <source>
        <dbReference type="ARBA" id="ARBA00022741"/>
    </source>
</evidence>
<dbReference type="InterPro" id="IPR000212">
    <property type="entry name" value="DNA_helicase_UvrD/REP"/>
</dbReference>
<dbReference type="Pfam" id="PF12705">
    <property type="entry name" value="PDDEXK_1"/>
    <property type="match status" value="1"/>
</dbReference>
<proteinExistence type="predicted"/>
<evidence type="ECO:0000313" key="17">
    <source>
        <dbReference type="EMBL" id="HIT95281.1"/>
    </source>
</evidence>
<dbReference type="GO" id="GO:0000725">
    <property type="term" value="P:recombinational repair"/>
    <property type="evidence" value="ECO:0007669"/>
    <property type="project" value="TreeGrafter"/>
</dbReference>
<dbReference type="EMBL" id="DVLW01000241">
    <property type="protein sequence ID" value="HIT95281.1"/>
    <property type="molecule type" value="Genomic_DNA"/>
</dbReference>
<evidence type="ECO:0000256" key="6">
    <source>
        <dbReference type="ARBA" id="ARBA00022839"/>
    </source>
</evidence>
<comment type="caution">
    <text evidence="17">The sequence shown here is derived from an EMBL/GenBank/DDBJ whole genome shotgun (WGS) entry which is preliminary data.</text>
</comment>
<name>A0A9D1H8N4_9FIRM</name>
<evidence type="ECO:0000256" key="13">
    <source>
        <dbReference type="ARBA" id="ARBA00048988"/>
    </source>
</evidence>
<keyword evidence="6" id="KW-0269">Exonuclease</keyword>
<dbReference type="Gene3D" id="3.90.320.10">
    <property type="match status" value="1"/>
</dbReference>
<keyword evidence="3" id="KW-0227">DNA damage</keyword>
<keyword evidence="5 14" id="KW-0347">Helicase</keyword>
<dbReference type="InterPro" id="IPR011604">
    <property type="entry name" value="PDDEXK-like_dom_sf"/>
</dbReference>
<dbReference type="SUPFAM" id="SSF52980">
    <property type="entry name" value="Restriction endonuclease-like"/>
    <property type="match status" value="1"/>
</dbReference>
<evidence type="ECO:0000256" key="7">
    <source>
        <dbReference type="ARBA" id="ARBA00022840"/>
    </source>
</evidence>
<evidence type="ECO:0000256" key="4">
    <source>
        <dbReference type="ARBA" id="ARBA00022801"/>
    </source>
</evidence>
<keyword evidence="2 14" id="KW-0547">Nucleotide-binding</keyword>
<keyword evidence="8" id="KW-0238">DNA-binding</keyword>
<dbReference type="GO" id="GO:0005524">
    <property type="term" value="F:ATP binding"/>
    <property type="evidence" value="ECO:0007669"/>
    <property type="project" value="UniProtKB-UniRule"/>
</dbReference>
<keyword evidence="4 14" id="KW-0378">Hydrolase</keyword>
<feature type="domain" description="UvrD-like helicase ATP-binding" evidence="15">
    <location>
        <begin position="2"/>
        <end position="477"/>
    </location>
</feature>
<keyword evidence="7 14" id="KW-0067">ATP-binding</keyword>
<evidence type="ECO:0000256" key="8">
    <source>
        <dbReference type="ARBA" id="ARBA00023125"/>
    </source>
</evidence>
<dbReference type="GO" id="GO:0043138">
    <property type="term" value="F:3'-5' DNA helicase activity"/>
    <property type="evidence" value="ECO:0007669"/>
    <property type="project" value="UniProtKB-EC"/>
</dbReference>
<evidence type="ECO:0000256" key="12">
    <source>
        <dbReference type="ARBA" id="ARBA00034808"/>
    </source>
</evidence>
<keyword evidence="10" id="KW-0413">Isomerase</keyword>
<dbReference type="InterPro" id="IPR014016">
    <property type="entry name" value="UvrD-like_ATP-bd"/>
</dbReference>
<dbReference type="Pfam" id="PF00580">
    <property type="entry name" value="UvrD-helicase"/>
    <property type="match status" value="2"/>
</dbReference>
<evidence type="ECO:0000313" key="18">
    <source>
        <dbReference type="Proteomes" id="UP000824160"/>
    </source>
</evidence>
<dbReference type="GO" id="GO:0006302">
    <property type="term" value="P:double-strand break repair"/>
    <property type="evidence" value="ECO:0007669"/>
    <property type="project" value="InterPro"/>
</dbReference>
<dbReference type="PROSITE" id="PS51198">
    <property type="entry name" value="UVRD_HELICASE_ATP_BIND"/>
    <property type="match status" value="1"/>
</dbReference>
<reference evidence="17" key="1">
    <citation type="submission" date="2020-10" db="EMBL/GenBank/DDBJ databases">
        <authorList>
            <person name="Gilroy R."/>
        </authorList>
    </citation>
    <scope>NUCLEOTIDE SEQUENCE</scope>
    <source>
        <strain evidence="17">ChiBcec7-5410</strain>
    </source>
</reference>
<dbReference type="PANTHER" id="PTHR11070:SF48">
    <property type="entry name" value="ATP-DEPENDENT HELICASE_NUCLEASE SUBUNIT A"/>
    <property type="match status" value="1"/>
</dbReference>
<evidence type="ECO:0000256" key="11">
    <source>
        <dbReference type="ARBA" id="ARBA00034617"/>
    </source>
</evidence>
<gene>
    <name evidence="17" type="primary">addA</name>
    <name evidence="17" type="ORF">IAC43_08855</name>
</gene>
<evidence type="ECO:0000256" key="10">
    <source>
        <dbReference type="ARBA" id="ARBA00023235"/>
    </source>
</evidence>
<dbReference type="Pfam" id="PF13361">
    <property type="entry name" value="UvrD_C"/>
    <property type="match status" value="1"/>
</dbReference>
<sequence>MPKWTPQQQTAIEAKGGGLLVSAAAGSGKTAVLTERITTRILDREHPVPADRFLVVTFTRAAAAEMRTRIRARLRQALAENPGDTFLQRQMMLLGQAKICTMDSFFHSLVREHAPQLGLSPNLRGVDEAMLTRMTTETLRGLLEEQYLMAKGGENGDFVSLTGYFAADNDKALSEEILSLYGKLRSLPFYEQWLDRQLELYADDMLSPGSTVWGKELLKRAGGLAKDAVRLMEKAVIAAGSIQDKNIGEKGLDTLQQELGGVRELAQMMESADTDAGWDRVTELAGGIFAGHRLTFLKSASESVKTAVKTGRDTVKEMCGQVSGMLVCTSEQFKEDLRAEYPVLRCFFSLVREFSHRMAAAKETAGVADFNDFAAFALRLVANPDGTPTELGKELSGQFEEIMLDEYQDTNRLQDMIFKCISKNGENLFYVGDLKQSIYRFRSANPAVFIEKKDAYFPYDGEHFPALAVLSRNFRSRLAVTQAVNAVFENVMSRAVGDVDYNADEALYCGADYYPPLPEGENEITLQLLDGETLPEEGEDGEEGSVLLYLNEATALAQEIRRMLDTGEQVYDKETGQLRNCRGGDFVILMRSVRGLDQLYAEALRKMGVEAQLCTASGYFDSREVSLMVSLMQVLDNPARDVSLAAVLLSPVFSFDCDDLARLALDAREGSLYRALLREAEGDTAHAAKAGRFIELMTRLRRKSAVSRISTLIQYIYDQTDFIEVLSRTSGGGAKEANLRLLLKYAVDYESGGNSELAGFVSYLNALAEENTDFKAAVPLSEADHAVRIMTIHRSKGLEFPIVALAACSRRFNVRELTGMTLFHPEMGFGLRRVEREKLRKYPTLAYSAIAARQKADLVSEEMRLLYVALTRAKERLILCVSEKNLASAMNRAAGMYTGGDNGHISQVASARCQRYSDWILAALLRHPAIRQVREDYGIEWPEMTGMEFSLRVVRPQPVSCQQDEPTADTVQLIDEADIEEMLNKRFDWQYPAEPLTRIPAKVSVTRITHLNRKITLSVPRFLSGSDSRLSEECEGDELLLEKRQSEPGRNDTEFTAAQQGTIFHRALQFADYAGGAANPDAELARLVKQEYLTIKEAETIDREEFAAFFHSPLMQRMLRAPKMWREYKFFDTIPAVEAGFPDGATAPVLLQGIADCIFVEDGRLYLVDYKTDRVSSLRQLERRYGEQLRLYKRAILRQPMFRRMGLVFGASCLYSTRLGDYLELP</sequence>
<evidence type="ECO:0000256" key="5">
    <source>
        <dbReference type="ARBA" id="ARBA00022806"/>
    </source>
</evidence>
<dbReference type="Proteomes" id="UP000824160">
    <property type="component" value="Unassembled WGS sequence"/>
</dbReference>
<evidence type="ECO:0000256" key="3">
    <source>
        <dbReference type="ARBA" id="ARBA00022763"/>
    </source>
</evidence>
<dbReference type="Gene3D" id="3.40.50.300">
    <property type="entry name" value="P-loop containing nucleotide triphosphate hydrolases"/>
    <property type="match status" value="4"/>
</dbReference>
<dbReference type="PANTHER" id="PTHR11070">
    <property type="entry name" value="UVRD / RECB / PCRA DNA HELICASE FAMILY MEMBER"/>
    <property type="match status" value="1"/>
</dbReference>